<keyword evidence="2" id="KW-0378">Hydrolase</keyword>
<comment type="caution">
    <text evidence="2">The sequence shown here is derived from an EMBL/GenBank/DDBJ whole genome shotgun (WGS) entry which is preliminary data.</text>
</comment>
<dbReference type="Proteomes" id="UP000441585">
    <property type="component" value="Unassembled WGS sequence"/>
</dbReference>
<dbReference type="AlphaFoldDB" id="A0A6I2M724"/>
<dbReference type="SUPFAM" id="SSF53474">
    <property type="entry name" value="alpha/beta-Hydrolases"/>
    <property type="match status" value="1"/>
</dbReference>
<evidence type="ECO:0000259" key="1">
    <source>
        <dbReference type="Pfam" id="PF20408"/>
    </source>
</evidence>
<dbReference type="GO" id="GO:0016787">
    <property type="term" value="F:hydrolase activity"/>
    <property type="evidence" value="ECO:0007669"/>
    <property type="project" value="UniProtKB-KW"/>
</dbReference>
<accession>A0A6I2M724</accession>
<keyword evidence="3" id="KW-1185">Reference proteome</keyword>
<dbReference type="PIRSF" id="PIRSF033634">
    <property type="entry name" value="UCP033634"/>
    <property type="match status" value="1"/>
</dbReference>
<dbReference type="Pfam" id="PF20408">
    <property type="entry name" value="Abhydrolase_11"/>
    <property type="match status" value="1"/>
</dbReference>
<proteinExistence type="predicted"/>
<dbReference type="Gene3D" id="3.40.50.1820">
    <property type="entry name" value="alpha/beta hydrolase"/>
    <property type="match status" value="1"/>
</dbReference>
<evidence type="ECO:0000313" key="3">
    <source>
        <dbReference type="Proteomes" id="UP000441585"/>
    </source>
</evidence>
<dbReference type="EMBL" id="WKKF01000001">
    <property type="protein sequence ID" value="MRX53124.1"/>
    <property type="molecule type" value="Genomic_DNA"/>
</dbReference>
<reference evidence="2 3" key="1">
    <citation type="submission" date="2019-11" db="EMBL/GenBank/DDBJ databases">
        <title>Bacillus idriensis genome.</title>
        <authorList>
            <person name="Konopka E.N."/>
            <person name="Newman J.D."/>
        </authorList>
    </citation>
    <scope>NUCLEOTIDE SEQUENCE [LARGE SCALE GENOMIC DNA]</scope>
    <source>
        <strain evidence="2 3">DSM 19097</strain>
    </source>
</reference>
<evidence type="ECO:0000313" key="2">
    <source>
        <dbReference type="EMBL" id="MRX53124.1"/>
    </source>
</evidence>
<feature type="domain" description="KANL3/Tex30 alpha/beta hydrolase-like" evidence="1">
    <location>
        <begin position="36"/>
        <end position="194"/>
    </location>
</feature>
<sequence length="213" mass="23951">MKIKTDSVTGFKDAIISYTLLSNNSESKSLAIMFPGLGYTAQGPLFHYATGVYINKNVDVLHINYQYNSAFYESFSNEELDEALKRDVRNVIDTVLSSHTYSNFYLIGKSLGTIALASELGRTAFFDAKVIWLTPLLNREDVFGSMVKRKKRGLCIIGDKDPYYKKERFQELKKNPAIDSLLIPEANHSLEVEGDPAGSIDILKEVMTKIEAF</sequence>
<organism evidence="2 3">
    <name type="scientific">Metabacillus idriensis</name>
    <dbReference type="NCBI Taxonomy" id="324768"/>
    <lineage>
        <taxon>Bacteria</taxon>
        <taxon>Bacillati</taxon>
        <taxon>Bacillota</taxon>
        <taxon>Bacilli</taxon>
        <taxon>Bacillales</taxon>
        <taxon>Bacillaceae</taxon>
        <taxon>Metabacillus</taxon>
    </lineage>
</organism>
<name>A0A6I2M724_9BACI</name>
<protein>
    <submittedName>
        <fullName evidence="2">Alpha/beta hydrolase</fullName>
    </submittedName>
</protein>
<dbReference type="InterPro" id="IPR046879">
    <property type="entry name" value="KANL3/Tex30_Abhydrolase"/>
</dbReference>
<dbReference type="InterPro" id="IPR029058">
    <property type="entry name" value="AB_hydrolase_fold"/>
</dbReference>
<gene>
    <name evidence="2" type="ORF">GJU41_04010</name>
</gene>
<dbReference type="RefSeq" id="WP_070876928.1">
    <property type="nucleotide sequence ID" value="NZ_CAJGAA010000001.1"/>
</dbReference>
<dbReference type="InterPro" id="IPR017018">
    <property type="entry name" value="UCP033634"/>
</dbReference>